<evidence type="ECO:0000313" key="7">
    <source>
        <dbReference type="Proteomes" id="UP000838763"/>
    </source>
</evidence>
<dbReference type="GO" id="GO:0004497">
    <property type="term" value="F:monooxygenase activity"/>
    <property type="evidence" value="ECO:0007669"/>
    <property type="project" value="InterPro"/>
</dbReference>
<keyword evidence="1 4" id="KW-0349">Heme</keyword>
<dbReference type="OrthoDB" id="10029320at2759"/>
<dbReference type="PANTHER" id="PTHR24305">
    <property type="entry name" value="CYTOCHROME P450"/>
    <property type="match status" value="1"/>
</dbReference>
<dbReference type="GO" id="GO:0005506">
    <property type="term" value="F:iron ion binding"/>
    <property type="evidence" value="ECO:0007669"/>
    <property type="project" value="InterPro"/>
</dbReference>
<protein>
    <recommendedName>
        <fullName evidence="8">Cytochrome P450</fullName>
    </recommendedName>
</protein>
<dbReference type="InterPro" id="IPR001128">
    <property type="entry name" value="Cyt_P450"/>
</dbReference>
<feature type="binding site" description="axial binding residue" evidence="4">
    <location>
        <position position="391"/>
    </location>
    <ligand>
        <name>heme</name>
        <dbReference type="ChEBI" id="CHEBI:30413"/>
    </ligand>
    <ligandPart>
        <name>Fe</name>
        <dbReference type="ChEBI" id="CHEBI:18248"/>
    </ligandPart>
</feature>
<evidence type="ECO:0000256" key="1">
    <source>
        <dbReference type="ARBA" id="ARBA00022617"/>
    </source>
</evidence>
<feature type="region of interest" description="Disordered" evidence="5">
    <location>
        <begin position="363"/>
        <end position="385"/>
    </location>
</feature>
<dbReference type="InterPro" id="IPR002401">
    <property type="entry name" value="Cyt_P450_E_grp-I"/>
</dbReference>
<proteinExistence type="predicted"/>
<evidence type="ECO:0000256" key="5">
    <source>
        <dbReference type="SAM" id="MobiDB-lite"/>
    </source>
</evidence>
<dbReference type="AlphaFoldDB" id="A0A9P1H186"/>
<comment type="caution">
    <text evidence="6">The sequence shown here is derived from an EMBL/GenBank/DDBJ whole genome shotgun (WGS) entry which is preliminary data.</text>
</comment>
<dbReference type="EMBL" id="CALLCH030000012">
    <property type="protein sequence ID" value="CAI4214770.1"/>
    <property type="molecule type" value="Genomic_DNA"/>
</dbReference>
<name>A0A9P1H186_9PEZI</name>
<keyword evidence="7" id="KW-1185">Reference proteome</keyword>
<dbReference type="InterPro" id="IPR036396">
    <property type="entry name" value="Cyt_P450_sf"/>
</dbReference>
<feature type="compositionally biased region" description="Low complexity" evidence="5">
    <location>
        <begin position="363"/>
        <end position="376"/>
    </location>
</feature>
<keyword evidence="2 4" id="KW-0479">Metal-binding</keyword>
<dbReference type="PRINTS" id="PR00463">
    <property type="entry name" value="EP450I"/>
</dbReference>
<dbReference type="GO" id="GO:0016705">
    <property type="term" value="F:oxidoreductase activity, acting on paired donors, with incorporation or reduction of molecular oxygen"/>
    <property type="evidence" value="ECO:0007669"/>
    <property type="project" value="InterPro"/>
</dbReference>
<dbReference type="SUPFAM" id="SSF48264">
    <property type="entry name" value="Cytochrome P450"/>
    <property type="match status" value="1"/>
</dbReference>
<evidence type="ECO:0000256" key="2">
    <source>
        <dbReference type="ARBA" id="ARBA00022723"/>
    </source>
</evidence>
<comment type="cofactor">
    <cofactor evidence="4">
        <name>heme</name>
        <dbReference type="ChEBI" id="CHEBI:30413"/>
    </cofactor>
</comment>
<dbReference type="CDD" id="cd11051">
    <property type="entry name" value="CYP59-like"/>
    <property type="match status" value="1"/>
</dbReference>
<reference evidence="6" key="1">
    <citation type="submission" date="2022-11" db="EMBL/GenBank/DDBJ databases">
        <authorList>
            <person name="Scott C."/>
            <person name="Bruce N."/>
        </authorList>
    </citation>
    <scope>NUCLEOTIDE SEQUENCE</scope>
</reference>
<evidence type="ECO:0008006" key="8">
    <source>
        <dbReference type="Google" id="ProtNLM"/>
    </source>
</evidence>
<organism evidence="6 7">
    <name type="scientific">Parascedosporium putredinis</name>
    <dbReference type="NCBI Taxonomy" id="1442378"/>
    <lineage>
        <taxon>Eukaryota</taxon>
        <taxon>Fungi</taxon>
        <taxon>Dikarya</taxon>
        <taxon>Ascomycota</taxon>
        <taxon>Pezizomycotina</taxon>
        <taxon>Sordariomycetes</taxon>
        <taxon>Hypocreomycetidae</taxon>
        <taxon>Microascales</taxon>
        <taxon>Microascaceae</taxon>
        <taxon>Parascedosporium</taxon>
    </lineage>
</organism>
<evidence type="ECO:0000256" key="4">
    <source>
        <dbReference type="PIRSR" id="PIRSR602401-1"/>
    </source>
</evidence>
<dbReference type="PRINTS" id="PR00385">
    <property type="entry name" value="P450"/>
</dbReference>
<dbReference type="Proteomes" id="UP000838763">
    <property type="component" value="Unassembled WGS sequence"/>
</dbReference>
<keyword evidence="3 4" id="KW-0408">Iron</keyword>
<evidence type="ECO:0000313" key="6">
    <source>
        <dbReference type="EMBL" id="CAI4214770.1"/>
    </source>
</evidence>
<sequence>MAELAVQMGKGPEAEQFDLSRLENFPYGTPKSPTMSYLSPLIGKNSLVSINGEMWKTLRKRFNSGFAPQHLLKLLPNIIEKVPPFLDHLDRFAETGETALLSDYTTNLTFDIIGMATMDMDFAAQKPPAERGELVTLYIELVDSFKALEDTPVSPWLLHPMVAMRQVQIARRIDPMIKTRSVLSLALEGVDNLTDDILQQTCDNLKTFLFAGHDTTSILLQWSFYELERSPKVAEALCAELDELFGPDTDPEVVMKALAERGDEIMNKMTYTSAFIKEILRLYPPGGSARLVPPGTGLFVTAPGGKSYCLDGMLIYLCPTVIQRDPEVFGPTCNDFLPERWIGDSDTSMRTNSGLVVGDGDKASAGGSTAGAGKKTPPSAWRPFERGPRNCIGQELANIESKIILACVARRYEFVKVGVGAIKRDEAGEKVMGDNGKYVAETELYSSRQITAKPVDGLVAKVRLKPGAKSRTS</sequence>
<evidence type="ECO:0000256" key="3">
    <source>
        <dbReference type="ARBA" id="ARBA00023004"/>
    </source>
</evidence>
<dbReference type="PANTHER" id="PTHR24305:SF222">
    <property type="entry name" value="CYTOCHROME P450 MONOOXYGENASE STCS"/>
    <property type="match status" value="1"/>
</dbReference>
<accession>A0A9P1H186</accession>
<dbReference type="Gene3D" id="1.10.630.10">
    <property type="entry name" value="Cytochrome P450"/>
    <property type="match status" value="1"/>
</dbReference>
<dbReference type="InterPro" id="IPR050121">
    <property type="entry name" value="Cytochrome_P450_monoxygenase"/>
</dbReference>
<dbReference type="Pfam" id="PF00067">
    <property type="entry name" value="p450"/>
    <property type="match status" value="1"/>
</dbReference>
<dbReference type="GO" id="GO:0020037">
    <property type="term" value="F:heme binding"/>
    <property type="evidence" value="ECO:0007669"/>
    <property type="project" value="InterPro"/>
</dbReference>
<gene>
    <name evidence="6" type="ORF">PPNO1_LOCUS4499</name>
</gene>